<sequence length="95" mass="10140">MSDASAKIAELTARISVLEAAVRTGNASGASVKVDASDYPFLAKLTGDDLIAAQALIQENAALKEKVEGLTTTVEQRDYRILHLKRSLEKLIPSA</sequence>
<dbReference type="VEuPathDB" id="TrichDB:TRFO_11407"/>
<dbReference type="AlphaFoldDB" id="A0A1J4J7E2"/>
<dbReference type="Proteomes" id="UP000179807">
    <property type="component" value="Unassembled WGS sequence"/>
</dbReference>
<dbReference type="GeneID" id="94830723"/>
<reference evidence="1" key="1">
    <citation type="submission" date="2016-10" db="EMBL/GenBank/DDBJ databases">
        <authorList>
            <person name="Benchimol M."/>
            <person name="Almeida L.G."/>
            <person name="Vasconcelos A.T."/>
            <person name="Perreira-Neves A."/>
            <person name="Rosa I.A."/>
            <person name="Tasca T."/>
            <person name="Bogo M.R."/>
            <person name="de Souza W."/>
        </authorList>
    </citation>
    <scope>NUCLEOTIDE SEQUENCE [LARGE SCALE GENOMIC DNA]</scope>
    <source>
        <strain evidence="1">K</strain>
    </source>
</reference>
<dbReference type="EMBL" id="MLAK01001348">
    <property type="protein sequence ID" value="OHS94119.1"/>
    <property type="molecule type" value="Genomic_DNA"/>
</dbReference>
<dbReference type="OrthoDB" id="10260346at2759"/>
<keyword evidence="2" id="KW-1185">Reference proteome</keyword>
<name>A0A1J4J7E2_9EUKA</name>
<organism evidence="1 2">
    <name type="scientific">Tritrichomonas foetus</name>
    <dbReference type="NCBI Taxonomy" id="1144522"/>
    <lineage>
        <taxon>Eukaryota</taxon>
        <taxon>Metamonada</taxon>
        <taxon>Parabasalia</taxon>
        <taxon>Tritrichomonadida</taxon>
        <taxon>Tritrichomonadidae</taxon>
        <taxon>Tritrichomonas</taxon>
    </lineage>
</organism>
<dbReference type="RefSeq" id="XP_068347256.1">
    <property type="nucleotide sequence ID" value="XM_068496019.1"/>
</dbReference>
<gene>
    <name evidence="1" type="ORF">TRFO_11407</name>
</gene>
<evidence type="ECO:0000313" key="2">
    <source>
        <dbReference type="Proteomes" id="UP000179807"/>
    </source>
</evidence>
<proteinExistence type="predicted"/>
<evidence type="ECO:0000313" key="1">
    <source>
        <dbReference type="EMBL" id="OHS94119.1"/>
    </source>
</evidence>
<protein>
    <submittedName>
        <fullName evidence="1">Uncharacterized protein</fullName>
    </submittedName>
</protein>
<accession>A0A1J4J7E2</accession>
<comment type="caution">
    <text evidence="1">The sequence shown here is derived from an EMBL/GenBank/DDBJ whole genome shotgun (WGS) entry which is preliminary data.</text>
</comment>